<evidence type="ECO:0000256" key="2">
    <source>
        <dbReference type="ARBA" id="ARBA00023006"/>
    </source>
</evidence>
<organism evidence="6 7">
    <name type="scientific">Setomelanomma holmii</name>
    <dbReference type="NCBI Taxonomy" id="210430"/>
    <lineage>
        <taxon>Eukaryota</taxon>
        <taxon>Fungi</taxon>
        <taxon>Dikarya</taxon>
        <taxon>Ascomycota</taxon>
        <taxon>Pezizomycotina</taxon>
        <taxon>Dothideomycetes</taxon>
        <taxon>Pleosporomycetidae</taxon>
        <taxon>Pleosporales</taxon>
        <taxon>Pleosporineae</taxon>
        <taxon>Phaeosphaeriaceae</taxon>
        <taxon>Setomelanomma</taxon>
    </lineage>
</organism>
<keyword evidence="6" id="KW-0808">Transferase</keyword>
<dbReference type="GO" id="GO:0004674">
    <property type="term" value="F:protein serine/threonine kinase activity"/>
    <property type="evidence" value="ECO:0007669"/>
    <property type="project" value="InterPro"/>
</dbReference>
<dbReference type="GO" id="GO:0006914">
    <property type="term" value="P:autophagy"/>
    <property type="evidence" value="ECO:0007669"/>
    <property type="project" value="UniProtKB-KW"/>
</dbReference>
<proteinExistence type="predicted"/>
<evidence type="ECO:0000256" key="4">
    <source>
        <dbReference type="SAM" id="MobiDB-lite"/>
    </source>
</evidence>
<name>A0A9P4LMH6_9PLEO</name>
<dbReference type="GO" id="GO:0010506">
    <property type="term" value="P:regulation of autophagy"/>
    <property type="evidence" value="ECO:0007669"/>
    <property type="project" value="InterPro"/>
</dbReference>
<dbReference type="SMART" id="SM00220">
    <property type="entry name" value="S_TKc"/>
    <property type="match status" value="1"/>
</dbReference>
<dbReference type="PANTHER" id="PTHR24348">
    <property type="entry name" value="SERINE/THREONINE-PROTEIN KINASE UNC-51-RELATED"/>
    <property type="match status" value="1"/>
</dbReference>
<dbReference type="InterPro" id="IPR008271">
    <property type="entry name" value="Ser/Thr_kinase_AS"/>
</dbReference>
<feature type="region of interest" description="Disordered" evidence="4">
    <location>
        <begin position="118"/>
        <end position="137"/>
    </location>
</feature>
<protein>
    <recommendedName>
        <fullName evidence="3">Autophagy-related protein 1</fullName>
    </recommendedName>
</protein>
<evidence type="ECO:0000313" key="7">
    <source>
        <dbReference type="Proteomes" id="UP000799777"/>
    </source>
</evidence>
<keyword evidence="6" id="KW-0418">Kinase</keyword>
<dbReference type="GO" id="GO:0034045">
    <property type="term" value="C:phagophore assembly site membrane"/>
    <property type="evidence" value="ECO:0007669"/>
    <property type="project" value="UniProtKB-SubCell"/>
</dbReference>
<dbReference type="InterPro" id="IPR011009">
    <property type="entry name" value="Kinase-like_dom_sf"/>
</dbReference>
<dbReference type="SUPFAM" id="SSF56112">
    <property type="entry name" value="Protein kinase-like (PK-like)"/>
    <property type="match status" value="1"/>
</dbReference>
<dbReference type="InterPro" id="IPR000719">
    <property type="entry name" value="Prot_kinase_dom"/>
</dbReference>
<feature type="compositionally biased region" description="Low complexity" evidence="4">
    <location>
        <begin position="11"/>
        <end position="43"/>
    </location>
</feature>
<dbReference type="InterPro" id="IPR045269">
    <property type="entry name" value="Atg1-like"/>
</dbReference>
<evidence type="ECO:0000259" key="5">
    <source>
        <dbReference type="PROSITE" id="PS50011"/>
    </source>
</evidence>
<dbReference type="PROSITE" id="PS00108">
    <property type="entry name" value="PROTEIN_KINASE_ST"/>
    <property type="match status" value="1"/>
</dbReference>
<dbReference type="PROSITE" id="PS50011">
    <property type="entry name" value="PROTEIN_KINASE_DOM"/>
    <property type="match status" value="1"/>
</dbReference>
<reference evidence="6" key="1">
    <citation type="journal article" date="2020" name="Stud. Mycol.">
        <title>101 Dothideomycetes genomes: a test case for predicting lifestyles and emergence of pathogens.</title>
        <authorList>
            <person name="Haridas S."/>
            <person name="Albert R."/>
            <person name="Binder M."/>
            <person name="Bloem J."/>
            <person name="Labutti K."/>
            <person name="Salamov A."/>
            <person name="Andreopoulos B."/>
            <person name="Baker S."/>
            <person name="Barry K."/>
            <person name="Bills G."/>
            <person name="Bluhm B."/>
            <person name="Cannon C."/>
            <person name="Castanera R."/>
            <person name="Culley D."/>
            <person name="Daum C."/>
            <person name="Ezra D."/>
            <person name="Gonzalez J."/>
            <person name="Henrissat B."/>
            <person name="Kuo A."/>
            <person name="Liang C."/>
            <person name="Lipzen A."/>
            <person name="Lutzoni F."/>
            <person name="Magnuson J."/>
            <person name="Mondo S."/>
            <person name="Nolan M."/>
            <person name="Ohm R."/>
            <person name="Pangilinan J."/>
            <person name="Park H.-J."/>
            <person name="Ramirez L."/>
            <person name="Alfaro M."/>
            <person name="Sun H."/>
            <person name="Tritt A."/>
            <person name="Yoshinaga Y."/>
            <person name="Zwiers L.-H."/>
            <person name="Turgeon B."/>
            <person name="Goodwin S."/>
            <person name="Spatafora J."/>
            <person name="Crous P."/>
            <person name="Grigoriev I."/>
        </authorList>
    </citation>
    <scope>NUCLEOTIDE SEQUENCE</scope>
    <source>
        <strain evidence="6">CBS 110217</strain>
    </source>
</reference>
<dbReference type="AlphaFoldDB" id="A0A9P4LMH6"/>
<comment type="subcellular location">
    <subcellularLocation>
        <location evidence="1">Preautophagosomal structure membrane</location>
        <topology evidence="1">Peripheral membrane protein</topology>
    </subcellularLocation>
</comment>
<feature type="region of interest" description="Disordered" evidence="4">
    <location>
        <begin position="1"/>
        <end position="69"/>
    </location>
</feature>
<dbReference type="Gene3D" id="1.10.510.10">
    <property type="entry name" value="Transferase(Phosphotransferase) domain 1"/>
    <property type="match status" value="1"/>
</dbReference>
<dbReference type="OrthoDB" id="1668230at2759"/>
<dbReference type="Pfam" id="PF00069">
    <property type="entry name" value="Pkinase"/>
    <property type="match status" value="1"/>
</dbReference>
<keyword evidence="7" id="KW-1185">Reference proteome</keyword>
<dbReference type="GO" id="GO:0005524">
    <property type="term" value="F:ATP binding"/>
    <property type="evidence" value="ECO:0007669"/>
    <property type="project" value="InterPro"/>
</dbReference>
<gene>
    <name evidence="6" type="ORF">EK21DRAFT_66005</name>
</gene>
<dbReference type="PANTHER" id="PTHR24348:SF68">
    <property type="entry name" value="SERINE_THREONINE-PROTEIN KINASE ATG1C"/>
    <property type="match status" value="1"/>
</dbReference>
<evidence type="ECO:0000256" key="1">
    <source>
        <dbReference type="ARBA" id="ARBA00004623"/>
    </source>
</evidence>
<sequence>MGSIDSKKLHSSGSITPPATPTTPSHSKNNSASSEYLASLSSLRHGDSTASRTSRPSLDESCRPASTEPLLFPHHLTDYGIQLDGKGRKKPIGAGAWSDVFMATPTLPAADQPAASYSAAPAMTPPATPVHSRNSSTAQENMPAIPQLYAIKVPASTSAKKVLSAEAKVLSYLSRFPNANDHVVPFFGQDLRTGALVLQAMDGTLEDWIQTNLNGLDDTARAQKLASTFPALALSLINSLIWLQDKDCVHADIKPSNILYTKSATTAPHLVFSDFSSTILTTLNDTDPTPPPMGAGTWDFLDPSLLSSKSPATPSASTDLYSLAITLLFLILGTSPYDIFKNNKFQQREIIKYGDPLQYMRHDDEGIKNLRKLNSLSRDLGFDVQKWLAKVLVKDQSRRVEIVEWREELVVRTEGGKAKI</sequence>
<comment type="caution">
    <text evidence="6">The sequence shown here is derived from an EMBL/GenBank/DDBJ whole genome shotgun (WGS) entry which is preliminary data.</text>
</comment>
<evidence type="ECO:0000313" key="6">
    <source>
        <dbReference type="EMBL" id="KAF2030240.1"/>
    </source>
</evidence>
<dbReference type="Proteomes" id="UP000799777">
    <property type="component" value="Unassembled WGS sequence"/>
</dbReference>
<dbReference type="EMBL" id="ML978192">
    <property type="protein sequence ID" value="KAF2030240.1"/>
    <property type="molecule type" value="Genomic_DNA"/>
</dbReference>
<accession>A0A9P4LMH6</accession>
<evidence type="ECO:0000256" key="3">
    <source>
        <dbReference type="ARBA" id="ARBA00030237"/>
    </source>
</evidence>
<feature type="domain" description="Protein kinase" evidence="5">
    <location>
        <begin position="86"/>
        <end position="411"/>
    </location>
</feature>
<keyword evidence="2" id="KW-0072">Autophagy</keyword>